<evidence type="ECO:0000256" key="4">
    <source>
        <dbReference type="ARBA" id="ARBA00022989"/>
    </source>
</evidence>
<feature type="transmembrane region" description="Helical" evidence="6">
    <location>
        <begin position="112"/>
        <end position="131"/>
    </location>
</feature>
<organism evidence="7 8">
    <name type="scientific">Aureobasidium pullulans</name>
    <name type="common">Black yeast</name>
    <name type="synonym">Pullularia pullulans</name>
    <dbReference type="NCBI Taxonomy" id="5580"/>
    <lineage>
        <taxon>Eukaryota</taxon>
        <taxon>Fungi</taxon>
        <taxon>Dikarya</taxon>
        <taxon>Ascomycota</taxon>
        <taxon>Pezizomycotina</taxon>
        <taxon>Dothideomycetes</taxon>
        <taxon>Dothideomycetidae</taxon>
        <taxon>Dothideales</taxon>
        <taxon>Saccotheciaceae</taxon>
        <taxon>Aureobasidium</taxon>
    </lineage>
</organism>
<dbReference type="GO" id="GO:0015123">
    <property type="term" value="F:acetate transmembrane transporter activity"/>
    <property type="evidence" value="ECO:0007669"/>
    <property type="project" value="TreeGrafter"/>
</dbReference>
<evidence type="ECO:0000256" key="2">
    <source>
        <dbReference type="ARBA" id="ARBA00005587"/>
    </source>
</evidence>
<feature type="transmembrane region" description="Helical" evidence="6">
    <location>
        <begin position="138"/>
        <end position="156"/>
    </location>
</feature>
<accession>A0AB38LXH5</accession>
<keyword evidence="4 6" id="KW-1133">Transmembrane helix</keyword>
<dbReference type="InterPro" id="IPR000791">
    <property type="entry name" value="Gpr1/Fun34/SatP-like"/>
</dbReference>
<comment type="subcellular location">
    <subcellularLocation>
        <location evidence="1">Membrane</location>
        <topology evidence="1">Multi-pass membrane protein</topology>
    </subcellularLocation>
</comment>
<dbReference type="Proteomes" id="UP000305064">
    <property type="component" value="Unassembled WGS sequence"/>
</dbReference>
<dbReference type="NCBIfam" id="NF038013">
    <property type="entry name" value="AceTr_1"/>
    <property type="match status" value="1"/>
</dbReference>
<evidence type="ECO:0000256" key="3">
    <source>
        <dbReference type="ARBA" id="ARBA00022692"/>
    </source>
</evidence>
<evidence type="ECO:0000256" key="5">
    <source>
        <dbReference type="ARBA" id="ARBA00023136"/>
    </source>
</evidence>
<dbReference type="GO" id="GO:0005886">
    <property type="term" value="C:plasma membrane"/>
    <property type="evidence" value="ECO:0007669"/>
    <property type="project" value="TreeGrafter"/>
</dbReference>
<dbReference type="PANTHER" id="PTHR31123">
    <property type="entry name" value="ACCUMULATION OF DYADS PROTEIN 2-RELATED"/>
    <property type="match status" value="1"/>
</dbReference>
<evidence type="ECO:0000313" key="8">
    <source>
        <dbReference type="Proteomes" id="UP000305064"/>
    </source>
</evidence>
<evidence type="ECO:0000256" key="6">
    <source>
        <dbReference type="SAM" id="Phobius"/>
    </source>
</evidence>
<gene>
    <name evidence="7" type="ORF">D6C94_05096</name>
</gene>
<dbReference type="PANTHER" id="PTHR31123:SF7">
    <property type="entry name" value="MARVEL DOMAIN-CONTAINING PROTEIN"/>
    <property type="match status" value="1"/>
</dbReference>
<reference evidence="7 8" key="1">
    <citation type="submission" date="2018-10" db="EMBL/GenBank/DDBJ databases">
        <title>Fifty Aureobasidium pullulans genomes reveal a recombining polyextremotolerant generalist.</title>
        <authorList>
            <person name="Gostincar C."/>
            <person name="Turk M."/>
            <person name="Zajc J."/>
            <person name="Gunde-Cimerman N."/>
        </authorList>
    </citation>
    <scope>NUCLEOTIDE SEQUENCE [LARGE SCALE GENOMIC DNA]</scope>
    <source>
        <strain evidence="7 8">EXF-4256</strain>
    </source>
</reference>
<comment type="caution">
    <text evidence="7">The sequence shown here is derived from an EMBL/GenBank/DDBJ whole genome shotgun (WGS) entry which is preliminary data.</text>
</comment>
<dbReference type="EMBL" id="QZBJ01000030">
    <property type="protein sequence ID" value="THY74284.1"/>
    <property type="molecule type" value="Genomic_DNA"/>
</dbReference>
<feature type="transmembrane region" description="Helical" evidence="6">
    <location>
        <begin position="168"/>
        <end position="189"/>
    </location>
</feature>
<dbReference type="Pfam" id="PF01184">
    <property type="entry name" value="Gpr1_Fun34_YaaH"/>
    <property type="match status" value="1"/>
</dbReference>
<feature type="transmembrane region" description="Helical" evidence="6">
    <location>
        <begin position="12"/>
        <end position="33"/>
    </location>
</feature>
<keyword evidence="3 6" id="KW-0812">Transmembrane</keyword>
<comment type="similarity">
    <text evidence="2">Belongs to the acetate uptake transporter (AceTr) (TC 2.A.96) family.</text>
</comment>
<name>A0AB38LXH5_AURPU</name>
<proteinExistence type="inferred from homology"/>
<evidence type="ECO:0000256" key="1">
    <source>
        <dbReference type="ARBA" id="ARBA00004141"/>
    </source>
</evidence>
<feature type="transmembrane region" description="Helical" evidence="6">
    <location>
        <begin position="45"/>
        <end position="64"/>
    </location>
</feature>
<keyword evidence="5 6" id="KW-0472">Membrane</keyword>
<evidence type="ECO:0000313" key="7">
    <source>
        <dbReference type="EMBL" id="THY74284.1"/>
    </source>
</evidence>
<protein>
    <submittedName>
        <fullName evidence="7">Uncharacterized protein</fullName>
    </submittedName>
</protein>
<feature type="transmembrane region" description="Helical" evidence="6">
    <location>
        <begin position="71"/>
        <end position="92"/>
    </location>
</feature>
<dbReference type="AlphaFoldDB" id="A0AB38LXH5"/>
<dbReference type="InterPro" id="IPR051633">
    <property type="entry name" value="AceTr"/>
</dbReference>
<sequence>MSEIRQGQSRRLANPGPLGFGAFATTLMTISLAQMGFRNVQNQTVFVANLCFLAGVGLLISAQWEMVRGDTFAYTVLTAFAFYYGGYGALLMPWMGVVDSYGGKTIEYYNAFGLYLCVWSVLNLFFFVASLSTNIANMVVYGGLEISYMLNCAANFSFADGYSAHGQALTKAAGAFGFIASLAGFYVLAHELCQDSLRIKVPLGETRRWVERDVL</sequence>